<name>A0A6S7HE61_PARCT</name>
<keyword evidence="3" id="KW-1185">Reference proteome</keyword>
<gene>
    <name evidence="2" type="ORF">PACLA_8A039578</name>
</gene>
<evidence type="ECO:0000313" key="3">
    <source>
        <dbReference type="Proteomes" id="UP001152795"/>
    </source>
</evidence>
<dbReference type="AlphaFoldDB" id="A0A6S7HE61"/>
<comment type="caution">
    <text evidence="2">The sequence shown here is derived from an EMBL/GenBank/DDBJ whole genome shotgun (WGS) entry which is preliminary data.</text>
</comment>
<evidence type="ECO:0000256" key="1">
    <source>
        <dbReference type="SAM" id="MobiDB-lite"/>
    </source>
</evidence>
<evidence type="ECO:0000313" key="2">
    <source>
        <dbReference type="EMBL" id="CAB4003374.1"/>
    </source>
</evidence>
<accession>A0A6S7HE61</accession>
<dbReference type="OrthoDB" id="5987485at2759"/>
<organism evidence="2 3">
    <name type="scientific">Paramuricea clavata</name>
    <name type="common">Red gorgonian</name>
    <name type="synonym">Violescent sea-whip</name>
    <dbReference type="NCBI Taxonomy" id="317549"/>
    <lineage>
        <taxon>Eukaryota</taxon>
        <taxon>Metazoa</taxon>
        <taxon>Cnidaria</taxon>
        <taxon>Anthozoa</taxon>
        <taxon>Octocorallia</taxon>
        <taxon>Malacalcyonacea</taxon>
        <taxon>Plexauridae</taxon>
        <taxon>Paramuricea</taxon>
    </lineage>
</organism>
<reference evidence="2" key="1">
    <citation type="submission" date="2020-04" db="EMBL/GenBank/DDBJ databases">
        <authorList>
            <person name="Alioto T."/>
            <person name="Alioto T."/>
            <person name="Gomez Garrido J."/>
        </authorList>
    </citation>
    <scope>NUCLEOTIDE SEQUENCE</scope>
    <source>
        <strain evidence="2">A484AB</strain>
    </source>
</reference>
<feature type="compositionally biased region" description="Basic and acidic residues" evidence="1">
    <location>
        <begin position="118"/>
        <end position="127"/>
    </location>
</feature>
<protein>
    <submittedName>
        <fullName evidence="2">Uncharacterized protein</fullName>
    </submittedName>
</protein>
<dbReference type="EMBL" id="CACRXK020004613">
    <property type="protein sequence ID" value="CAB4003374.1"/>
    <property type="molecule type" value="Genomic_DNA"/>
</dbReference>
<proteinExistence type="predicted"/>
<sequence>MTSCGFKSLVSSPCGSSKYQKQASESIILLKCTKDIKGNLKRLNTYDSNLKKETTLILAGTGVFDVDESHLHLTICPCYRDEYAICKRCRILLGKSPSPNTSLTEEQEQTDTFTTELSEEHPTPQHW</sequence>
<feature type="region of interest" description="Disordered" evidence="1">
    <location>
        <begin position="94"/>
        <end position="127"/>
    </location>
</feature>
<dbReference type="Proteomes" id="UP001152795">
    <property type="component" value="Unassembled WGS sequence"/>
</dbReference>